<accession>A0A9W9JDW1</accession>
<dbReference type="GO" id="GO:0005739">
    <property type="term" value="C:mitochondrion"/>
    <property type="evidence" value="ECO:0007669"/>
    <property type="project" value="TreeGrafter"/>
</dbReference>
<name>A0A9W9JDW1_9EURO</name>
<evidence type="ECO:0000313" key="2">
    <source>
        <dbReference type="EMBL" id="KAJ5194202.1"/>
    </source>
</evidence>
<dbReference type="Pfam" id="PF01636">
    <property type="entry name" value="APH"/>
    <property type="match status" value="1"/>
</dbReference>
<feature type="domain" description="Aminoglycoside phosphotransferase" evidence="1">
    <location>
        <begin position="74"/>
        <end position="335"/>
    </location>
</feature>
<reference evidence="2" key="2">
    <citation type="journal article" date="2023" name="IMA Fungus">
        <title>Comparative genomic study of the Penicillium genus elucidates a diverse pangenome and 15 lateral gene transfer events.</title>
        <authorList>
            <person name="Petersen C."/>
            <person name="Sorensen T."/>
            <person name="Nielsen M.R."/>
            <person name="Sondergaard T.E."/>
            <person name="Sorensen J.L."/>
            <person name="Fitzpatrick D.A."/>
            <person name="Frisvad J.C."/>
            <person name="Nielsen K.L."/>
        </authorList>
    </citation>
    <scope>NUCLEOTIDE SEQUENCE</scope>
    <source>
        <strain evidence="2">IBT 16849</strain>
    </source>
</reference>
<dbReference type="Proteomes" id="UP001150879">
    <property type="component" value="Unassembled WGS sequence"/>
</dbReference>
<evidence type="ECO:0000259" key="1">
    <source>
        <dbReference type="Pfam" id="PF01636"/>
    </source>
</evidence>
<keyword evidence="3" id="KW-1185">Reference proteome</keyword>
<dbReference type="InterPro" id="IPR051035">
    <property type="entry name" value="Mito_inheritance_9"/>
</dbReference>
<gene>
    <name evidence="2" type="ORF">N7472_006668</name>
</gene>
<comment type="caution">
    <text evidence="2">The sequence shown here is derived from an EMBL/GenBank/DDBJ whole genome shotgun (WGS) entry which is preliminary data.</text>
</comment>
<dbReference type="PANTHER" id="PTHR36091">
    <property type="entry name" value="ALTERED INHERITANCE OF MITOCHONDRIA PROTEIN 9, MITOCHONDRIAL"/>
    <property type="match status" value="1"/>
</dbReference>
<proteinExistence type="predicted"/>
<dbReference type="InterPro" id="IPR002575">
    <property type="entry name" value="Aminoglycoside_PTrfase"/>
</dbReference>
<organism evidence="2 3">
    <name type="scientific">Penicillium cf. griseofulvum</name>
    <dbReference type="NCBI Taxonomy" id="2972120"/>
    <lineage>
        <taxon>Eukaryota</taxon>
        <taxon>Fungi</taxon>
        <taxon>Dikarya</taxon>
        <taxon>Ascomycota</taxon>
        <taxon>Pezizomycotina</taxon>
        <taxon>Eurotiomycetes</taxon>
        <taxon>Eurotiomycetidae</taxon>
        <taxon>Eurotiales</taxon>
        <taxon>Aspergillaceae</taxon>
        <taxon>Penicillium</taxon>
    </lineage>
</organism>
<sequence>MRRFSRFSSRYSKSLPRRISSMSVKPDLFEYTSGRFLFNEELRRAERRIQFDVDALARAACHSIGRYLNGVASITKLAEGGFNRVLQVTFNDGYAVLARLPYKATAPKHHTVASKAATLTLLRAHRVPVPKVLAYSPDQTNAVGTEYILLERLEGTPLSDQWFSMDTKTRVKVIRQIVDIERRFMSIHFPASGSLYHRRDLEGLQDFIPVSDDIVVGPTIQYKWWYRERASLEVDRGPYKNIDFELGNTFSAYFKAPAKREIEFCKRFGKPRLHVERYLREIHQFQNLSPIPYQYLLVNYLKLAPYLDVLSGHRMSRPTLRHPDFSPNNILVNTSNDVGDPLSETLSKPEVKLPDNFDQLSHEEQGTIQETIRRRIVRFYYATLTMKSLPDHFDAIRTENCMLRAKLFHHAQAP</sequence>
<dbReference type="PANTHER" id="PTHR36091:SF2">
    <property type="entry name" value="AMINOGLYCOSIDE PHOSPHOTRANSFERASE DOMAIN-CONTAINING PROTEIN"/>
    <property type="match status" value="1"/>
</dbReference>
<dbReference type="InterPro" id="IPR011009">
    <property type="entry name" value="Kinase-like_dom_sf"/>
</dbReference>
<dbReference type="EMBL" id="JAPQKP010000004">
    <property type="protein sequence ID" value="KAJ5194202.1"/>
    <property type="molecule type" value="Genomic_DNA"/>
</dbReference>
<dbReference type="SUPFAM" id="SSF56112">
    <property type="entry name" value="Protein kinase-like (PK-like)"/>
    <property type="match status" value="1"/>
</dbReference>
<evidence type="ECO:0000313" key="3">
    <source>
        <dbReference type="Proteomes" id="UP001150879"/>
    </source>
</evidence>
<dbReference type="AlphaFoldDB" id="A0A9W9JDW1"/>
<dbReference type="Gene3D" id="3.30.200.20">
    <property type="entry name" value="Phosphorylase Kinase, domain 1"/>
    <property type="match status" value="1"/>
</dbReference>
<protein>
    <recommendedName>
        <fullName evidence="1">Aminoglycoside phosphotransferase domain-containing protein</fullName>
    </recommendedName>
</protein>
<reference evidence="2" key="1">
    <citation type="submission" date="2022-11" db="EMBL/GenBank/DDBJ databases">
        <authorList>
            <person name="Petersen C."/>
        </authorList>
    </citation>
    <scope>NUCLEOTIDE SEQUENCE</scope>
    <source>
        <strain evidence="2">IBT 16849</strain>
    </source>
</reference>